<organism evidence="2 3">
    <name type="scientific">Ophiobolus disseminans</name>
    <dbReference type="NCBI Taxonomy" id="1469910"/>
    <lineage>
        <taxon>Eukaryota</taxon>
        <taxon>Fungi</taxon>
        <taxon>Dikarya</taxon>
        <taxon>Ascomycota</taxon>
        <taxon>Pezizomycotina</taxon>
        <taxon>Dothideomycetes</taxon>
        <taxon>Pleosporomycetidae</taxon>
        <taxon>Pleosporales</taxon>
        <taxon>Pleosporineae</taxon>
        <taxon>Phaeosphaeriaceae</taxon>
        <taxon>Ophiobolus</taxon>
    </lineage>
</organism>
<name>A0A6A6ZW81_9PLEO</name>
<dbReference type="InterPro" id="IPR010730">
    <property type="entry name" value="HET"/>
</dbReference>
<dbReference type="PANTHER" id="PTHR33112:SF10">
    <property type="entry name" value="TOL"/>
    <property type="match status" value="1"/>
</dbReference>
<dbReference type="Pfam" id="PF06985">
    <property type="entry name" value="HET"/>
    <property type="match status" value="1"/>
</dbReference>
<dbReference type="Proteomes" id="UP000799424">
    <property type="component" value="Unassembled WGS sequence"/>
</dbReference>
<sequence>MLCAMCVSIFQTRGSDVSDVVRGKHHGSIEDVETAAEQGCYLCSELILDYEYEEGENPSGTVLSFELELARMIVSPRGRLGLLSFESADGRLSSATYEIVYTANLQTPQGYHLYLEQVKSDLDKQPWRVRCDGFPASTDPVSESTGDLSVLKTARDWLDCCLVTHASCGRTTAASDPQWYPKRLLDLSSEVRQHIVLTEQEIIHEPYATLSHCWGPNPSICCLTAENMDGYRQDIPNDVLTNSFRDAIAAARMLKIRYIWIDSLCILQSGMGSQEDWQEHAVAMRRVYSNALVNIAAARAESGADGLFASRPDALLRPCHVQWGWPIKRRDGVDKRFWTIRKSGRHESHSIRTLPLYTRGWVVQERFLAPRVLHFASDRIFWECAELSLVEESFPHGFQDSCPEYKTIVQWPFSTTEITLEASAVRNDSDLQASSSDPTWALWQGMLNEYTRCDLSFPDKDMFVAISGIAERFGSSFNHEYVAGFFRQHLPFDLLWQNKGERSETYRAPSWSWASIDGGVQFAVEDCPYCDVCCNRLATVKDAFVELVNVDNIYGAVKGAELVMTGYLLPCEIQAVATTGTGLRQKVAIFPHLAHDKLFDHAPQPDDPLRQSTSTIFGEADIDDEEDSLRGFAVVGQFTAWAIPIIELKIAPDNSYAKHWGLLVKKKSCGKYERLGIYRVKEWVMAKMLEEKACIEQDVCLV</sequence>
<evidence type="ECO:0000313" key="3">
    <source>
        <dbReference type="Proteomes" id="UP000799424"/>
    </source>
</evidence>
<dbReference type="PANTHER" id="PTHR33112">
    <property type="entry name" value="DOMAIN PROTEIN, PUTATIVE-RELATED"/>
    <property type="match status" value="1"/>
</dbReference>
<gene>
    <name evidence="2" type="ORF">CC86DRAFT_371334</name>
</gene>
<dbReference type="EMBL" id="MU006229">
    <property type="protein sequence ID" value="KAF2824819.1"/>
    <property type="molecule type" value="Genomic_DNA"/>
</dbReference>
<dbReference type="OrthoDB" id="2958217at2759"/>
<reference evidence="2" key="1">
    <citation type="journal article" date="2020" name="Stud. Mycol.">
        <title>101 Dothideomycetes genomes: a test case for predicting lifestyles and emergence of pathogens.</title>
        <authorList>
            <person name="Haridas S."/>
            <person name="Albert R."/>
            <person name="Binder M."/>
            <person name="Bloem J."/>
            <person name="Labutti K."/>
            <person name="Salamov A."/>
            <person name="Andreopoulos B."/>
            <person name="Baker S."/>
            <person name="Barry K."/>
            <person name="Bills G."/>
            <person name="Bluhm B."/>
            <person name="Cannon C."/>
            <person name="Castanera R."/>
            <person name="Culley D."/>
            <person name="Daum C."/>
            <person name="Ezra D."/>
            <person name="Gonzalez J."/>
            <person name="Henrissat B."/>
            <person name="Kuo A."/>
            <person name="Liang C."/>
            <person name="Lipzen A."/>
            <person name="Lutzoni F."/>
            <person name="Magnuson J."/>
            <person name="Mondo S."/>
            <person name="Nolan M."/>
            <person name="Ohm R."/>
            <person name="Pangilinan J."/>
            <person name="Park H.-J."/>
            <person name="Ramirez L."/>
            <person name="Alfaro M."/>
            <person name="Sun H."/>
            <person name="Tritt A."/>
            <person name="Yoshinaga Y."/>
            <person name="Zwiers L.-H."/>
            <person name="Turgeon B."/>
            <person name="Goodwin S."/>
            <person name="Spatafora J."/>
            <person name="Crous P."/>
            <person name="Grigoriev I."/>
        </authorList>
    </citation>
    <scope>NUCLEOTIDE SEQUENCE</scope>
    <source>
        <strain evidence="2">CBS 113818</strain>
    </source>
</reference>
<feature type="domain" description="Heterokaryon incompatibility" evidence="1">
    <location>
        <begin position="207"/>
        <end position="365"/>
    </location>
</feature>
<dbReference type="AlphaFoldDB" id="A0A6A6ZW81"/>
<evidence type="ECO:0000259" key="1">
    <source>
        <dbReference type="Pfam" id="PF06985"/>
    </source>
</evidence>
<evidence type="ECO:0000313" key="2">
    <source>
        <dbReference type="EMBL" id="KAF2824819.1"/>
    </source>
</evidence>
<keyword evidence="3" id="KW-1185">Reference proteome</keyword>
<accession>A0A6A6ZW81</accession>
<protein>
    <submittedName>
        <fullName evidence="2">HET-domain-containing protein</fullName>
    </submittedName>
</protein>
<proteinExistence type="predicted"/>